<feature type="chain" id="PRO_5040825044" evidence="1">
    <location>
        <begin position="22"/>
        <end position="215"/>
    </location>
</feature>
<sequence length="215" mass="21921">MKKFLVLAAGIAVALAGTAQAAKPSGDGFMFKNARGQHVVSARGSFVPSGSVPCLSAAGKTSNGAFASGDANNSVVQLNIGAGNSLTGVAVDASVTANDPSWLAEAQITFSSSDTKDPNAITFTASQTEDPGTEEVTTDGVIMFADVPLGDIPVGADGILRIEWHEDFDDTSVDPDANWAAAAAPTVCQGLRLICTNQSACDVTVPVSLQQFSID</sequence>
<gene>
    <name evidence="2" type="ORF">OD750_006065</name>
</gene>
<evidence type="ECO:0000313" key="2">
    <source>
        <dbReference type="EMBL" id="MDC8012109.1"/>
    </source>
</evidence>
<protein>
    <submittedName>
        <fullName evidence="2">Uncharacterized protein</fullName>
    </submittedName>
</protein>
<dbReference type="Proteomes" id="UP001139971">
    <property type="component" value="Unassembled WGS sequence"/>
</dbReference>
<dbReference type="AlphaFoldDB" id="A0A9X3YIH3"/>
<comment type="caution">
    <text evidence="2">The sequence shown here is derived from an EMBL/GenBank/DDBJ whole genome shotgun (WGS) entry which is preliminary data.</text>
</comment>
<feature type="signal peptide" evidence="1">
    <location>
        <begin position="1"/>
        <end position="21"/>
    </location>
</feature>
<keyword evidence="1" id="KW-0732">Signal</keyword>
<accession>A0A9X3YIH3</accession>
<dbReference type="RefSeq" id="WP_263543366.1">
    <property type="nucleotide sequence ID" value="NZ_JAOVZO020000003.1"/>
</dbReference>
<keyword evidence="3" id="KW-1185">Reference proteome</keyword>
<dbReference type="EMBL" id="JAOVZO020000003">
    <property type="protein sequence ID" value="MDC8012109.1"/>
    <property type="molecule type" value="Genomic_DNA"/>
</dbReference>
<proteinExistence type="predicted"/>
<reference evidence="2" key="1">
    <citation type="submission" date="2023-02" db="EMBL/GenBank/DDBJ databases">
        <title>Tahibacter soli sp. nov. isolated from soil.</title>
        <authorList>
            <person name="Baek J.H."/>
            <person name="Lee J.K."/>
            <person name="Choi D.G."/>
            <person name="Jeon C.O."/>
        </authorList>
    </citation>
    <scope>NUCLEOTIDE SEQUENCE</scope>
    <source>
        <strain evidence="2">BL</strain>
    </source>
</reference>
<name>A0A9X3YIH3_9GAMM</name>
<evidence type="ECO:0000313" key="3">
    <source>
        <dbReference type="Proteomes" id="UP001139971"/>
    </source>
</evidence>
<evidence type="ECO:0000256" key="1">
    <source>
        <dbReference type="SAM" id="SignalP"/>
    </source>
</evidence>
<organism evidence="2 3">
    <name type="scientific">Tahibacter soli</name>
    <dbReference type="NCBI Taxonomy" id="2983605"/>
    <lineage>
        <taxon>Bacteria</taxon>
        <taxon>Pseudomonadati</taxon>
        <taxon>Pseudomonadota</taxon>
        <taxon>Gammaproteobacteria</taxon>
        <taxon>Lysobacterales</taxon>
        <taxon>Rhodanobacteraceae</taxon>
        <taxon>Tahibacter</taxon>
    </lineage>
</organism>